<comment type="caution">
    <text evidence="1">The sequence shown here is derived from an EMBL/GenBank/DDBJ whole genome shotgun (WGS) entry which is preliminary data.</text>
</comment>
<dbReference type="AlphaFoldDB" id="A0A367ZQH7"/>
<dbReference type="Gene3D" id="2.70.70.10">
    <property type="entry name" value="Glucose Permease (Domain IIA)"/>
    <property type="match status" value="1"/>
</dbReference>
<gene>
    <name evidence="1" type="ORF">OZSIB_3150</name>
</gene>
<dbReference type="Proteomes" id="UP000252355">
    <property type="component" value="Unassembled WGS sequence"/>
</dbReference>
<dbReference type="InterPro" id="IPR011055">
    <property type="entry name" value="Dup_hybrid_motif"/>
</dbReference>
<dbReference type="EMBL" id="QOQW01000006">
    <property type="protein sequence ID" value="RCK80404.1"/>
    <property type="molecule type" value="Genomic_DNA"/>
</dbReference>
<evidence type="ECO:0000313" key="1">
    <source>
        <dbReference type="EMBL" id="RCK80404.1"/>
    </source>
</evidence>
<accession>A0A367ZQH7</accession>
<proteinExistence type="predicted"/>
<sequence length="362" mass="40376">MDPDLRAATAEESFVLPTPRLEWPVRGPFLIGAQFHDFQNYSNVPYLHGGIDLRAPVGTVIVTPVAGPVTVSSYQIDAGRSPLRFQYRRWPFDPRSGSDTRYVEVAVTDAWGHTWMFRHLDAASIPSEVLRRSRTGEAVATGTPLGTIVAWHQPVLPEPATYHHCHLEVVASDGTYLNPALFLAPLFDNLPPQVHGAWLVRNEEERAFPPGSEGRPVVDGDIDLVAAITDEMPGSRYQHSPFRVRTRLLAIPPASEPRELLPWLEVVRFDRLPVIGDRTQLATVIYKERVRAGEQVIASNGEMGPRSFLLTLTNGDRQRGYAARYALPTRALRDGRYRYEIEAADLAGNVASAALEFEVRNR</sequence>
<organism evidence="1 2">
    <name type="scientific">Candidatus Ozemobacter sibiricus</name>
    <dbReference type="NCBI Taxonomy" id="2268124"/>
    <lineage>
        <taxon>Bacteria</taxon>
        <taxon>Candidatus Ozemobacteria</taxon>
        <taxon>Candidatus Ozemobacterales</taxon>
        <taxon>Candidatus Ozemobacteraceae</taxon>
        <taxon>Candidatus Ozemobacter</taxon>
    </lineage>
</organism>
<name>A0A367ZQH7_9BACT</name>
<reference evidence="1 2" key="1">
    <citation type="submission" date="2018-05" db="EMBL/GenBank/DDBJ databases">
        <title>A metagenomic window into the 2 km-deep terrestrial subsurface aquifer revealed taxonomically and functionally diverse microbial community comprising novel uncultured bacterial lineages.</title>
        <authorList>
            <person name="Kadnikov V.V."/>
            <person name="Mardanov A.V."/>
            <person name="Beletsky A.V."/>
            <person name="Banks D."/>
            <person name="Pimenov N.V."/>
            <person name="Frank Y.A."/>
            <person name="Karnachuk O.V."/>
            <person name="Ravin N.V."/>
        </authorList>
    </citation>
    <scope>NUCLEOTIDE SEQUENCE [LARGE SCALE GENOMIC DNA]</scope>
    <source>
        <strain evidence="1">BY5</strain>
    </source>
</reference>
<protein>
    <submittedName>
        <fullName evidence="1">Uncharacterized protein</fullName>
    </submittedName>
</protein>
<evidence type="ECO:0000313" key="2">
    <source>
        <dbReference type="Proteomes" id="UP000252355"/>
    </source>
</evidence>